<dbReference type="PANTHER" id="PTHR33244:SF3">
    <property type="entry name" value="PEPTIDASE A2 DOMAIN-CONTAINING PROTEIN"/>
    <property type="match status" value="1"/>
</dbReference>
<sequence>MLQYRNTPDRDTHLSPAMCIFGRPIRDFIPIHPGKYQPHTTWRETLQSREEGLRNRHMRAAERLSEHTRVLPPLTVGDSVRIQNQTGPHPTKWDKTDIVVEVRQFDQYVIRVDGSGRTTVLKEIRASYPPYTHIDGAR</sequence>
<comment type="caution">
    <text evidence="1">The sequence shown here is derived from an EMBL/GenBank/DDBJ whole genome shotgun (WGS) entry which is preliminary data.</text>
</comment>
<dbReference type="EMBL" id="BLXT01004673">
    <property type="protein sequence ID" value="GFO16566.1"/>
    <property type="molecule type" value="Genomic_DNA"/>
</dbReference>
<gene>
    <name evidence="1" type="ORF">PoB_004307100</name>
</gene>
<evidence type="ECO:0000313" key="1">
    <source>
        <dbReference type="EMBL" id="GFO16566.1"/>
    </source>
</evidence>
<reference evidence="1 2" key="1">
    <citation type="journal article" date="2021" name="Elife">
        <title>Chloroplast acquisition without the gene transfer in kleptoplastic sea slugs, Plakobranchus ocellatus.</title>
        <authorList>
            <person name="Maeda T."/>
            <person name="Takahashi S."/>
            <person name="Yoshida T."/>
            <person name="Shimamura S."/>
            <person name="Takaki Y."/>
            <person name="Nagai Y."/>
            <person name="Toyoda A."/>
            <person name="Suzuki Y."/>
            <person name="Arimoto A."/>
            <person name="Ishii H."/>
            <person name="Satoh N."/>
            <person name="Nishiyama T."/>
            <person name="Hasebe M."/>
            <person name="Maruyama T."/>
            <person name="Minagawa J."/>
            <person name="Obokata J."/>
            <person name="Shigenobu S."/>
        </authorList>
    </citation>
    <scope>NUCLEOTIDE SEQUENCE [LARGE SCALE GENOMIC DNA]</scope>
</reference>
<dbReference type="AlphaFoldDB" id="A0AAV4B7Z7"/>
<protein>
    <submittedName>
        <fullName evidence="1">Transcription factor iiib 90 kDa subunit</fullName>
    </submittedName>
</protein>
<name>A0AAV4B7Z7_9GAST</name>
<proteinExistence type="predicted"/>
<evidence type="ECO:0000313" key="2">
    <source>
        <dbReference type="Proteomes" id="UP000735302"/>
    </source>
</evidence>
<accession>A0AAV4B7Z7</accession>
<keyword evidence="2" id="KW-1185">Reference proteome</keyword>
<dbReference type="PANTHER" id="PTHR33244">
    <property type="entry name" value="INTEGRASE CATALYTIC DOMAIN-CONTAINING PROTEIN-RELATED"/>
    <property type="match status" value="1"/>
</dbReference>
<dbReference type="Proteomes" id="UP000735302">
    <property type="component" value="Unassembled WGS sequence"/>
</dbReference>
<organism evidence="1 2">
    <name type="scientific">Plakobranchus ocellatus</name>
    <dbReference type="NCBI Taxonomy" id="259542"/>
    <lineage>
        <taxon>Eukaryota</taxon>
        <taxon>Metazoa</taxon>
        <taxon>Spiralia</taxon>
        <taxon>Lophotrochozoa</taxon>
        <taxon>Mollusca</taxon>
        <taxon>Gastropoda</taxon>
        <taxon>Heterobranchia</taxon>
        <taxon>Euthyneura</taxon>
        <taxon>Panpulmonata</taxon>
        <taxon>Sacoglossa</taxon>
        <taxon>Placobranchoidea</taxon>
        <taxon>Plakobranchidae</taxon>
        <taxon>Plakobranchus</taxon>
    </lineage>
</organism>